<sequence length="125" mass="15044">MDDEKYFVGELINLESDLAEKTKFLFEDLMDNSDKRIQLGEFRLAEVNSLKDKLDLFLKIKPEQQHTELLSLISFWERTFHEMKNVFEENDSNTSWMSSEYNNYQAQHVIVDEMIRTYYKSLKDE</sequence>
<evidence type="ECO:0000313" key="2">
    <source>
        <dbReference type="Proteomes" id="UP001254770"/>
    </source>
</evidence>
<dbReference type="EMBL" id="JARPXL010000018">
    <property type="protein sequence ID" value="MDT2545797.1"/>
    <property type="molecule type" value="Genomic_DNA"/>
</dbReference>
<reference evidence="1" key="1">
    <citation type="submission" date="2023-03" db="EMBL/GenBank/DDBJ databases">
        <authorList>
            <person name="Shen W."/>
            <person name="Cai J."/>
        </authorList>
    </citation>
    <scope>NUCLEOTIDE SEQUENCE</scope>
    <source>
        <strain evidence="1">Y15</strain>
    </source>
</reference>
<dbReference type="Proteomes" id="UP001254770">
    <property type="component" value="Unassembled WGS sequence"/>
</dbReference>
<protein>
    <recommendedName>
        <fullName evidence="3">TipAS antibiotic-recognition domain-containing protein</fullName>
    </recommendedName>
</protein>
<proteinExistence type="predicted"/>
<name>A0AAW8TFA6_9ENTE</name>
<dbReference type="RefSeq" id="WP_090402275.1">
    <property type="nucleotide sequence ID" value="NZ_JARPXI010000018.1"/>
</dbReference>
<dbReference type="GeneID" id="86910987"/>
<evidence type="ECO:0000313" key="1">
    <source>
        <dbReference type="EMBL" id="MDT2545797.1"/>
    </source>
</evidence>
<organism evidence="1 2">
    <name type="scientific">Enterococcus raffinosus</name>
    <dbReference type="NCBI Taxonomy" id="71452"/>
    <lineage>
        <taxon>Bacteria</taxon>
        <taxon>Bacillati</taxon>
        <taxon>Bacillota</taxon>
        <taxon>Bacilli</taxon>
        <taxon>Lactobacillales</taxon>
        <taxon>Enterococcaceae</taxon>
        <taxon>Enterococcus</taxon>
    </lineage>
</organism>
<gene>
    <name evidence="1" type="ORF">P7D69_15720</name>
</gene>
<evidence type="ECO:0008006" key="3">
    <source>
        <dbReference type="Google" id="ProtNLM"/>
    </source>
</evidence>
<comment type="caution">
    <text evidence="1">The sequence shown here is derived from an EMBL/GenBank/DDBJ whole genome shotgun (WGS) entry which is preliminary data.</text>
</comment>
<accession>A0AAW8TFA6</accession>
<dbReference type="AlphaFoldDB" id="A0AAW8TFA6"/>